<dbReference type="AlphaFoldDB" id="A0A843XJ97"/>
<gene>
    <name evidence="1" type="ORF">Taro_052314</name>
</gene>
<sequence>LEFREGTGALCHPMERPKSPSLFISRRKDPQASNEKIVEEVFLESWNEDNFVVALGIIVSRD</sequence>
<evidence type="ECO:0000313" key="2">
    <source>
        <dbReference type="Proteomes" id="UP000652761"/>
    </source>
</evidence>
<organism evidence="1 2">
    <name type="scientific">Colocasia esculenta</name>
    <name type="common">Wild taro</name>
    <name type="synonym">Arum esculentum</name>
    <dbReference type="NCBI Taxonomy" id="4460"/>
    <lineage>
        <taxon>Eukaryota</taxon>
        <taxon>Viridiplantae</taxon>
        <taxon>Streptophyta</taxon>
        <taxon>Embryophyta</taxon>
        <taxon>Tracheophyta</taxon>
        <taxon>Spermatophyta</taxon>
        <taxon>Magnoliopsida</taxon>
        <taxon>Liliopsida</taxon>
        <taxon>Araceae</taxon>
        <taxon>Aroideae</taxon>
        <taxon>Colocasieae</taxon>
        <taxon>Colocasia</taxon>
    </lineage>
</organism>
<keyword evidence="2" id="KW-1185">Reference proteome</keyword>
<dbReference type="Proteomes" id="UP000652761">
    <property type="component" value="Unassembled WGS sequence"/>
</dbReference>
<proteinExistence type="predicted"/>
<name>A0A843XJ97_COLES</name>
<comment type="caution">
    <text evidence="1">The sequence shown here is derived from an EMBL/GenBank/DDBJ whole genome shotgun (WGS) entry which is preliminary data.</text>
</comment>
<evidence type="ECO:0000313" key="1">
    <source>
        <dbReference type="EMBL" id="MQM19312.1"/>
    </source>
</evidence>
<protein>
    <submittedName>
        <fullName evidence="1">Uncharacterized protein</fullName>
    </submittedName>
</protein>
<reference evidence="1" key="1">
    <citation type="submission" date="2017-07" db="EMBL/GenBank/DDBJ databases">
        <title>Taro Niue Genome Assembly and Annotation.</title>
        <authorList>
            <person name="Atibalentja N."/>
            <person name="Keating K."/>
            <person name="Fields C.J."/>
        </authorList>
    </citation>
    <scope>NUCLEOTIDE SEQUENCE</scope>
    <source>
        <strain evidence="1">Niue_2</strain>
        <tissue evidence="1">Leaf</tissue>
    </source>
</reference>
<accession>A0A843XJ97</accession>
<feature type="non-terminal residue" evidence="1">
    <location>
        <position position="62"/>
    </location>
</feature>
<dbReference type="EMBL" id="NMUH01008830">
    <property type="protein sequence ID" value="MQM19312.1"/>
    <property type="molecule type" value="Genomic_DNA"/>
</dbReference>